<dbReference type="SUPFAM" id="SSF51197">
    <property type="entry name" value="Clavaminate synthase-like"/>
    <property type="match status" value="1"/>
</dbReference>
<dbReference type="GO" id="GO:0005506">
    <property type="term" value="F:iron ion binding"/>
    <property type="evidence" value="ECO:0007669"/>
    <property type="project" value="InterPro"/>
</dbReference>
<evidence type="ECO:0000313" key="8">
    <source>
        <dbReference type="Proteomes" id="UP000443090"/>
    </source>
</evidence>
<dbReference type="Gene3D" id="2.60.120.620">
    <property type="entry name" value="q2cbj1_9rhob like domain"/>
    <property type="match status" value="1"/>
</dbReference>
<dbReference type="GO" id="GO:0004656">
    <property type="term" value="F:procollagen-proline 4-dioxygenase activity"/>
    <property type="evidence" value="ECO:0007669"/>
    <property type="project" value="TreeGrafter"/>
</dbReference>
<organism evidence="7 8">
    <name type="scientific">Lachnellula occidentalis</name>
    <dbReference type="NCBI Taxonomy" id="215460"/>
    <lineage>
        <taxon>Eukaryota</taxon>
        <taxon>Fungi</taxon>
        <taxon>Dikarya</taxon>
        <taxon>Ascomycota</taxon>
        <taxon>Pezizomycotina</taxon>
        <taxon>Leotiomycetes</taxon>
        <taxon>Helotiales</taxon>
        <taxon>Lachnaceae</taxon>
        <taxon>Lachnellula</taxon>
    </lineage>
</organism>
<gene>
    <name evidence="7" type="ORF">LOCC1_G004826</name>
</gene>
<reference evidence="7 8" key="1">
    <citation type="submission" date="2018-05" db="EMBL/GenBank/DDBJ databases">
        <title>Genome sequencing and assembly of the regulated plant pathogen Lachnellula willkommii and related sister species for the development of diagnostic species identification markers.</title>
        <authorList>
            <person name="Giroux E."/>
            <person name="Bilodeau G."/>
        </authorList>
    </citation>
    <scope>NUCLEOTIDE SEQUENCE [LARGE SCALE GENOMIC DNA]</scope>
    <source>
        <strain evidence="7 8">CBS 160.35</strain>
    </source>
</reference>
<keyword evidence="4" id="KW-0560">Oxidoreductase</keyword>
<comment type="cofactor">
    <cofactor evidence="1">
        <name>L-ascorbate</name>
        <dbReference type="ChEBI" id="CHEBI:38290"/>
    </cofactor>
</comment>
<evidence type="ECO:0000313" key="7">
    <source>
        <dbReference type="EMBL" id="TVY42049.1"/>
    </source>
</evidence>
<dbReference type="GO" id="GO:0031418">
    <property type="term" value="F:L-ascorbic acid binding"/>
    <property type="evidence" value="ECO:0007669"/>
    <property type="project" value="InterPro"/>
</dbReference>
<evidence type="ECO:0000256" key="5">
    <source>
        <dbReference type="ARBA" id="ARBA00023004"/>
    </source>
</evidence>
<evidence type="ECO:0000256" key="4">
    <source>
        <dbReference type="ARBA" id="ARBA00023002"/>
    </source>
</evidence>
<dbReference type="EMBL" id="QGMI01000352">
    <property type="protein sequence ID" value="TVY42049.1"/>
    <property type="molecule type" value="Genomic_DNA"/>
</dbReference>
<feature type="non-terminal residue" evidence="7">
    <location>
        <position position="337"/>
    </location>
</feature>
<dbReference type="Proteomes" id="UP000443090">
    <property type="component" value="Unassembled WGS sequence"/>
</dbReference>
<dbReference type="InterPro" id="IPR044862">
    <property type="entry name" value="Pro_4_hyd_alph_FE2OG_OXY"/>
</dbReference>
<sequence>PLQTVTMATMLQKARKKAKKDNSIMSPQVVTTSYTSKPVSIPRSFLSFLPDPSIIEVKQIDFANSPLPQYEDLYAVVLDNVLSQSECDELIHMAEQSAGAHNPSEPMENNGWNPAVNPPPEPVKNNGWKPAMVNAGRNHEFLALDYRNSDRIIWDNEEIVDRLWRRIMQVPEMKDYFSVMKGKKYVPVVGDGLVRRDERWVITPKGLNERQRFLKYSAGQFFKPHCDGTYETPDGEQRSFFTMHLYLNDSAQALGIKEPMFGFLQGKKADGEEEMLRGGATTFHSRDMKKRLDVDPKAGRVLIFQQKRLFHSGDDVKAGIKYTMRSDLMYEFETEDD</sequence>
<evidence type="ECO:0000256" key="3">
    <source>
        <dbReference type="ARBA" id="ARBA00022964"/>
    </source>
</evidence>
<dbReference type="Pfam" id="PF13640">
    <property type="entry name" value="2OG-FeII_Oxy_3"/>
    <property type="match status" value="1"/>
</dbReference>
<dbReference type="PANTHER" id="PTHR10869:SF241">
    <property type="entry name" value="FE2OG DIOXYGENASE DOMAIN-CONTAINING PROTEIN"/>
    <property type="match status" value="1"/>
</dbReference>
<evidence type="ECO:0000256" key="2">
    <source>
        <dbReference type="ARBA" id="ARBA00022723"/>
    </source>
</evidence>
<keyword evidence="3" id="KW-0223">Dioxygenase</keyword>
<dbReference type="SMART" id="SM00702">
    <property type="entry name" value="P4Hc"/>
    <property type="match status" value="1"/>
</dbReference>
<dbReference type="InterPro" id="IPR006620">
    <property type="entry name" value="Pro_4_hyd_alph"/>
</dbReference>
<keyword evidence="5" id="KW-0408">Iron</keyword>
<dbReference type="PANTHER" id="PTHR10869">
    <property type="entry name" value="PROLYL 4-HYDROXYLASE ALPHA SUBUNIT"/>
    <property type="match status" value="1"/>
</dbReference>
<dbReference type="OrthoDB" id="69177at2759"/>
<accession>A0A8H8UC76</accession>
<dbReference type="InterPro" id="IPR045054">
    <property type="entry name" value="P4HA-like"/>
</dbReference>
<evidence type="ECO:0000256" key="1">
    <source>
        <dbReference type="ARBA" id="ARBA00001961"/>
    </source>
</evidence>
<comment type="caution">
    <text evidence="7">The sequence shown here is derived from an EMBL/GenBank/DDBJ whole genome shotgun (WGS) entry which is preliminary data.</text>
</comment>
<proteinExistence type="predicted"/>
<evidence type="ECO:0000259" key="6">
    <source>
        <dbReference type="SMART" id="SM00702"/>
    </source>
</evidence>
<feature type="domain" description="Prolyl 4-hydroxylase alpha subunit" evidence="6">
    <location>
        <begin position="73"/>
        <end position="329"/>
    </location>
</feature>
<dbReference type="AlphaFoldDB" id="A0A8H8UC76"/>
<dbReference type="GO" id="GO:0005783">
    <property type="term" value="C:endoplasmic reticulum"/>
    <property type="evidence" value="ECO:0007669"/>
    <property type="project" value="TreeGrafter"/>
</dbReference>
<protein>
    <recommendedName>
        <fullName evidence="6">Prolyl 4-hydroxylase alpha subunit domain-containing protein</fullName>
    </recommendedName>
</protein>
<keyword evidence="2" id="KW-0479">Metal-binding</keyword>
<name>A0A8H8UC76_9HELO</name>
<keyword evidence="8" id="KW-1185">Reference proteome</keyword>